<evidence type="ECO:0000259" key="2">
    <source>
        <dbReference type="Pfam" id="PF16092"/>
    </source>
</evidence>
<reference evidence="4" key="1">
    <citation type="submission" date="2020-05" db="EMBL/GenBank/DDBJ databases">
        <title>Phylogenomic resolution of chytrid fungi.</title>
        <authorList>
            <person name="Stajich J.E."/>
            <person name="Amses K."/>
            <person name="Simmons R."/>
            <person name="Seto K."/>
            <person name="Myers J."/>
            <person name="Bonds A."/>
            <person name="Quandt C.A."/>
            <person name="Barry K."/>
            <person name="Liu P."/>
            <person name="Grigoriev I."/>
            <person name="Longcore J.E."/>
            <person name="James T.Y."/>
        </authorList>
    </citation>
    <scope>NUCLEOTIDE SEQUENCE</scope>
    <source>
        <strain evidence="4">JEL0476</strain>
    </source>
</reference>
<dbReference type="PANTHER" id="PTHR21178:SF8">
    <property type="entry name" value="CILIA- AND FLAGELLA-ASSOCIATED PROTEIN 61"/>
    <property type="match status" value="1"/>
</dbReference>
<evidence type="ECO:0008006" key="6">
    <source>
        <dbReference type="Google" id="ProtNLM"/>
    </source>
</evidence>
<feature type="compositionally biased region" description="Polar residues" evidence="1">
    <location>
        <begin position="468"/>
        <end position="486"/>
    </location>
</feature>
<dbReference type="InterPro" id="IPR036188">
    <property type="entry name" value="FAD/NAD-bd_sf"/>
</dbReference>
<evidence type="ECO:0000313" key="5">
    <source>
        <dbReference type="Proteomes" id="UP001211065"/>
    </source>
</evidence>
<evidence type="ECO:0000313" key="4">
    <source>
        <dbReference type="EMBL" id="KAJ3221864.1"/>
    </source>
</evidence>
<feature type="domain" description="Cilia- and flagella-associated protein 61 N-terminal" evidence="2">
    <location>
        <begin position="4"/>
        <end position="377"/>
    </location>
</feature>
<dbReference type="PANTHER" id="PTHR21178">
    <property type="entry name" value="CILIA- AND FLAGELLA-ASSOCIATED PROTEIN 61"/>
    <property type="match status" value="1"/>
</dbReference>
<dbReference type="Pfam" id="PF23150">
    <property type="entry name" value="CFAP61_dimer"/>
    <property type="match status" value="1"/>
</dbReference>
<proteinExistence type="predicted"/>
<feature type="domain" description="CFAP61 dimerisation" evidence="3">
    <location>
        <begin position="1099"/>
        <end position="1218"/>
    </location>
</feature>
<evidence type="ECO:0000259" key="3">
    <source>
        <dbReference type="Pfam" id="PF23150"/>
    </source>
</evidence>
<dbReference type="Pfam" id="PF16092">
    <property type="entry name" value="CFAP61_N"/>
    <property type="match status" value="1"/>
</dbReference>
<protein>
    <recommendedName>
        <fullName evidence="6">Cilia- and flagella-associated protein 61 N-terminal domain-containing protein</fullName>
    </recommendedName>
</protein>
<feature type="region of interest" description="Disordered" evidence="1">
    <location>
        <begin position="468"/>
        <end position="487"/>
    </location>
</feature>
<sequence length="1303" mass="149773">MISIRRAELVDVNAIKQLSAECFVKKGSIEQHTQTQTYEDTEKILKQRFGNYRSIEDTTAFSVVGVREEKIIGFAAFTSCPPGWVDGSEVETEAQEKSNSIDITTLSQLNWAHWITSQYETKDIFLYNTKFLRFFVSTFVEGPEFLETAIRNLLICLPAVKQIGFFLNENTHLFSPLSTPKHVHLTSLESASLQQQNSLALAEGGTIQGTEEMKKKNNFNKRHRRINLGLHNGKIRSKIKKNKDGKIIKDERFFKLNLKIGEANGYNFYSCFRYDILPPFRVRKARVEDMDDLVPMLKKQHLLNKENNDAFLANLLESIDPNAKTLVAEVKNRKVKLKNIFLKSDNQVLGFMNLTSEFNLKNLTSTFDVTTYDNFYKDPPPPSRVESEIIETRPNSSKSIKCADDAIGNPISFKDFNINKVELSVQKNSRENLETVAKSDVQNDLLERNPSENEENYPEITNENIATLGDQSEGSASEKSTPQTPLEKTEPNAFCIRLFYLEEPYHDLILEVIKSAFNHFSDRDYCVLTMPTIASELGRLSLVQSKLGKTENHCLYVINRFTLSESIVVRMADNCDLKSIKNLVSGMPIEQQILNNFKAAMPVHRSQKNHDDEKEIEYRSFIATHQEQVVGFVILKTLEDETSYINQFDIEHYIKVEQHDLSSKPVEMVHFIINPLFEVQSRWFFEEVMRISGITLIVYPVTEFAKQDYATGKIVKSEMIPVKRRRQIQFPNNMKDGTKLTVNAKIVVVGGSDAGLSFLENLVYTPHLRFSNLTLISPEGIPIEESLVETHCFSSTELKQIGLDYYVNVIKTGVNAIDRVHKTILLLNELRLSYDYLILTPTVNFDIRSLTPKLESVEGVYTLNRLNSEKISRAVEKFYNTKVTREDVDEFQEQKVDENIVPTCVVYGKTINAYAAVNMLLKKRIPGNNIILVVPKSQIQDLGVFNNQTLEVMVNENTKKFGVKIYKDYKLSKWETQHNTLTSITIKSQEDKSLISIPNTDLLLYADEKSVDTETFKAINDSCLVFDGLLVIDKYFRTQDPYIFAAGSVCKYSSSYKTPWSHSQYNSREIGKKMAEILLPLFNSALYSHTLEEDDNLLEFTNAKQIGAKLPGNLNYFHFDRPRLFSQVLSMRIQQPNYGRDCVISNPVKPDYFRINVDPYGYIQSLTYLGERPLPTDNISCLYGLNDKILNRLVARFDEVGAGIADFITYLEEEWALPLYHDRFSEYLKRLTDQMLDDAKKNEDLQGLFNRISKIVMKSGCIPEDQRRVLYEYFERLPNRKEWDKSLFDYLVECEIYPKKGHI</sequence>
<keyword evidence="5" id="KW-1185">Reference proteome</keyword>
<feature type="region of interest" description="Disordered" evidence="1">
    <location>
        <begin position="437"/>
        <end position="462"/>
    </location>
</feature>
<dbReference type="InterPro" id="IPR056299">
    <property type="entry name" value="CFAP61_dimer"/>
</dbReference>
<dbReference type="InterPro" id="IPR038884">
    <property type="entry name" value="CFAP61"/>
</dbReference>
<dbReference type="Proteomes" id="UP001211065">
    <property type="component" value="Unassembled WGS sequence"/>
</dbReference>
<comment type="caution">
    <text evidence="4">The sequence shown here is derived from an EMBL/GenBank/DDBJ whole genome shotgun (WGS) entry which is preliminary data.</text>
</comment>
<gene>
    <name evidence="4" type="ORF">HK099_003010</name>
</gene>
<dbReference type="Gene3D" id="3.50.50.60">
    <property type="entry name" value="FAD/NAD(P)-binding domain"/>
    <property type="match status" value="2"/>
</dbReference>
<accession>A0AAD5U2G8</accession>
<dbReference type="SUPFAM" id="SSF51905">
    <property type="entry name" value="FAD/NAD(P)-binding domain"/>
    <property type="match status" value="1"/>
</dbReference>
<organism evidence="4 5">
    <name type="scientific">Clydaea vesicula</name>
    <dbReference type="NCBI Taxonomy" id="447962"/>
    <lineage>
        <taxon>Eukaryota</taxon>
        <taxon>Fungi</taxon>
        <taxon>Fungi incertae sedis</taxon>
        <taxon>Chytridiomycota</taxon>
        <taxon>Chytridiomycota incertae sedis</taxon>
        <taxon>Chytridiomycetes</taxon>
        <taxon>Lobulomycetales</taxon>
        <taxon>Lobulomycetaceae</taxon>
        <taxon>Clydaea</taxon>
    </lineage>
</organism>
<dbReference type="InterPro" id="IPR032151">
    <property type="entry name" value="CFAP61_N"/>
</dbReference>
<name>A0AAD5U2G8_9FUNG</name>
<dbReference type="EMBL" id="JADGJW010000204">
    <property type="protein sequence ID" value="KAJ3221864.1"/>
    <property type="molecule type" value="Genomic_DNA"/>
</dbReference>
<evidence type="ECO:0000256" key="1">
    <source>
        <dbReference type="SAM" id="MobiDB-lite"/>
    </source>
</evidence>